<proteinExistence type="predicted"/>
<reference evidence="2 3" key="1">
    <citation type="submission" date="2019-02" db="EMBL/GenBank/DDBJ databases">
        <title>Deep-cultivation of Planctomycetes and their phenomic and genomic characterization uncovers novel biology.</title>
        <authorList>
            <person name="Wiegand S."/>
            <person name="Jogler M."/>
            <person name="Boedeker C."/>
            <person name="Pinto D."/>
            <person name="Vollmers J."/>
            <person name="Rivas-Marin E."/>
            <person name="Kohn T."/>
            <person name="Peeters S.H."/>
            <person name="Heuer A."/>
            <person name="Rast P."/>
            <person name="Oberbeckmann S."/>
            <person name="Bunk B."/>
            <person name="Jeske O."/>
            <person name="Meyerdierks A."/>
            <person name="Storesund J.E."/>
            <person name="Kallscheuer N."/>
            <person name="Luecker S."/>
            <person name="Lage O.M."/>
            <person name="Pohl T."/>
            <person name="Merkel B.J."/>
            <person name="Hornburger P."/>
            <person name="Mueller R.-W."/>
            <person name="Bruemmer F."/>
            <person name="Labrenz M."/>
            <person name="Spormann A.M."/>
            <person name="Op Den Camp H."/>
            <person name="Overmann J."/>
            <person name="Amann R."/>
            <person name="Jetten M.S.M."/>
            <person name="Mascher T."/>
            <person name="Medema M.H."/>
            <person name="Devos D.P."/>
            <person name="Kaster A.-K."/>
            <person name="Ovreas L."/>
            <person name="Rohde M."/>
            <person name="Galperin M.Y."/>
            <person name="Jogler C."/>
        </authorList>
    </citation>
    <scope>NUCLEOTIDE SEQUENCE [LARGE SCALE GENOMIC DNA]</scope>
    <source>
        <strain evidence="2 3">Pla52n</strain>
    </source>
</reference>
<name>A0A5C6A231_9BACT</name>
<feature type="compositionally biased region" description="Basic residues" evidence="1">
    <location>
        <begin position="61"/>
        <end position="75"/>
    </location>
</feature>
<evidence type="ECO:0000313" key="2">
    <source>
        <dbReference type="EMBL" id="TWT93912.1"/>
    </source>
</evidence>
<organism evidence="2 3">
    <name type="scientific">Stieleria varia</name>
    <dbReference type="NCBI Taxonomy" id="2528005"/>
    <lineage>
        <taxon>Bacteria</taxon>
        <taxon>Pseudomonadati</taxon>
        <taxon>Planctomycetota</taxon>
        <taxon>Planctomycetia</taxon>
        <taxon>Pirellulales</taxon>
        <taxon>Pirellulaceae</taxon>
        <taxon>Stieleria</taxon>
    </lineage>
</organism>
<sequence length="216" mass="23719">MFSKTFPESSRSERAVRSFAIQIIGISMALMLCPTPLQSAENDRPEIALNVDGVSEAVAPKRAKRAKRQRRRARGQMRESVSTERSQRRSLKLTTDAGTPGQLHLDGSFELILGDNSSLRGEGRITIDVDQNDLQKLNSMVVDHVDWFTPIAHDTLDAVAALPKTIESTREILTLLSDPETQKNLRHAEQVLGLLRPLSASGITGAIPAGQKKSVE</sequence>
<comment type="caution">
    <text evidence="2">The sequence shown here is derived from an EMBL/GenBank/DDBJ whole genome shotgun (WGS) entry which is preliminary data.</text>
</comment>
<feature type="region of interest" description="Disordered" evidence="1">
    <location>
        <begin position="59"/>
        <end position="99"/>
    </location>
</feature>
<gene>
    <name evidence="2" type="ORF">Pla52n_57400</name>
</gene>
<evidence type="ECO:0000313" key="3">
    <source>
        <dbReference type="Proteomes" id="UP000320176"/>
    </source>
</evidence>
<dbReference type="AlphaFoldDB" id="A0A5C6A231"/>
<evidence type="ECO:0000256" key="1">
    <source>
        <dbReference type="SAM" id="MobiDB-lite"/>
    </source>
</evidence>
<dbReference type="EMBL" id="SJPN01000008">
    <property type="protein sequence ID" value="TWT93912.1"/>
    <property type="molecule type" value="Genomic_DNA"/>
</dbReference>
<dbReference type="Proteomes" id="UP000320176">
    <property type="component" value="Unassembled WGS sequence"/>
</dbReference>
<protein>
    <submittedName>
        <fullName evidence="2">Uncharacterized protein</fullName>
    </submittedName>
</protein>
<keyword evidence="3" id="KW-1185">Reference proteome</keyword>
<accession>A0A5C6A231</accession>